<dbReference type="PANTHER" id="PTHR12565">
    <property type="entry name" value="STEROL REGULATORY ELEMENT-BINDING PROTEIN"/>
    <property type="match status" value="1"/>
</dbReference>
<reference evidence="9" key="1">
    <citation type="journal article" date="2013" name="Nat. Genet.">
        <title>The Capsella rubella genome and the genomic consequences of rapid mating system evolution.</title>
        <authorList>
            <person name="Slotte T."/>
            <person name="Hazzouri K.M."/>
            <person name="Agren J.A."/>
            <person name="Koenig D."/>
            <person name="Maumus F."/>
            <person name="Guo Y.L."/>
            <person name="Steige K."/>
            <person name="Platts A.E."/>
            <person name="Escobar J.S."/>
            <person name="Newman L.K."/>
            <person name="Wang W."/>
            <person name="Mandakova T."/>
            <person name="Vello E."/>
            <person name="Smith L.M."/>
            <person name="Henz S.R."/>
            <person name="Steffen J."/>
            <person name="Takuno S."/>
            <person name="Brandvain Y."/>
            <person name="Coop G."/>
            <person name="Andolfatto P."/>
            <person name="Hu T.T."/>
            <person name="Blanchette M."/>
            <person name="Clark R.M."/>
            <person name="Quesneville H."/>
            <person name="Nordborg M."/>
            <person name="Gaut B.S."/>
            <person name="Lysak M.A."/>
            <person name="Jenkins J."/>
            <person name="Grimwood J."/>
            <person name="Chapman J."/>
            <person name="Prochnik S."/>
            <person name="Shu S."/>
            <person name="Rokhsar D."/>
            <person name="Schmutz J."/>
            <person name="Weigel D."/>
            <person name="Wright S.I."/>
        </authorList>
    </citation>
    <scope>NUCLEOTIDE SEQUENCE [LARGE SCALE GENOMIC DNA]</scope>
    <source>
        <strain evidence="9">cv. Monte Gargano</strain>
    </source>
</reference>
<evidence type="ECO:0000313" key="8">
    <source>
        <dbReference type="EMBL" id="EOA13760.1"/>
    </source>
</evidence>
<dbReference type="EMBL" id="KB870812">
    <property type="protein sequence ID" value="EOA13760.1"/>
    <property type="molecule type" value="Genomic_DNA"/>
</dbReference>
<proteinExistence type="predicted"/>
<dbReference type="GO" id="GO:0005634">
    <property type="term" value="C:nucleus"/>
    <property type="evidence" value="ECO:0007669"/>
    <property type="project" value="UniProtKB-SubCell"/>
</dbReference>
<protein>
    <recommendedName>
        <fullName evidence="7">BHLH domain-containing protein</fullName>
    </recommendedName>
</protein>
<keyword evidence="9" id="KW-1185">Reference proteome</keyword>
<feature type="domain" description="BHLH" evidence="7">
    <location>
        <begin position="159"/>
        <end position="209"/>
    </location>
</feature>
<evidence type="ECO:0000256" key="2">
    <source>
        <dbReference type="ARBA" id="ARBA00023015"/>
    </source>
</evidence>
<evidence type="ECO:0000256" key="6">
    <source>
        <dbReference type="SAM" id="MobiDB-lite"/>
    </source>
</evidence>
<dbReference type="AlphaFoldDB" id="R0GN38"/>
<evidence type="ECO:0000256" key="3">
    <source>
        <dbReference type="ARBA" id="ARBA00023125"/>
    </source>
</evidence>
<evidence type="ECO:0000256" key="5">
    <source>
        <dbReference type="ARBA" id="ARBA00023242"/>
    </source>
</evidence>
<name>R0GN38_9BRAS</name>
<keyword evidence="5" id="KW-0539">Nucleus</keyword>
<feature type="region of interest" description="Disordered" evidence="6">
    <location>
        <begin position="76"/>
        <end position="148"/>
    </location>
</feature>
<dbReference type="CDD" id="cd18919">
    <property type="entry name" value="bHLH_AtBPE_like"/>
    <property type="match status" value="1"/>
</dbReference>
<gene>
    <name evidence="8" type="ORF">CARUB_v10026852mg</name>
</gene>
<dbReference type="PROSITE" id="PS50888">
    <property type="entry name" value="BHLH"/>
    <property type="match status" value="1"/>
</dbReference>
<evidence type="ECO:0000259" key="7">
    <source>
        <dbReference type="PROSITE" id="PS50888"/>
    </source>
</evidence>
<feature type="compositionally biased region" description="Polar residues" evidence="6">
    <location>
        <begin position="84"/>
        <end position="99"/>
    </location>
</feature>
<dbReference type="STRING" id="81985.R0GN38"/>
<dbReference type="Pfam" id="PF00010">
    <property type="entry name" value="HLH"/>
    <property type="match status" value="1"/>
</dbReference>
<sequence>MATFSYFQNYPHSLLDPILFPTPPNSSIGLTGFIDQNVLHSLPDVSKIEDTSANPFLDEYYNVDKTESYGFKKQANTNKTTTTGSSSCDQLSQGPATTAINGKNRRRKIRNVSSSKEGVEGRKTKKPRINDSPTNVKEKKGSKEEPQKDYIHVRARRGQATDSHSLAERVRREKISERMRILQKLVPGCDKVTGKALMLDEIINYVQTLQNQVEFLSMKLASTSPVVYDFGSDLDGLILRSEMGSPEVVTSYTNTMPTTTPIFPSLLDNSIVHTHAQLQEEGGEERDEFVDRSGFNDNSFCSFP</sequence>
<organism evidence="8 9">
    <name type="scientific">Capsella rubella</name>
    <dbReference type="NCBI Taxonomy" id="81985"/>
    <lineage>
        <taxon>Eukaryota</taxon>
        <taxon>Viridiplantae</taxon>
        <taxon>Streptophyta</taxon>
        <taxon>Embryophyta</taxon>
        <taxon>Tracheophyta</taxon>
        <taxon>Spermatophyta</taxon>
        <taxon>Magnoliopsida</taxon>
        <taxon>eudicotyledons</taxon>
        <taxon>Gunneridae</taxon>
        <taxon>Pentapetalae</taxon>
        <taxon>rosids</taxon>
        <taxon>malvids</taxon>
        <taxon>Brassicales</taxon>
        <taxon>Brassicaceae</taxon>
        <taxon>Camelineae</taxon>
        <taxon>Capsella</taxon>
    </lineage>
</organism>
<keyword evidence="2" id="KW-0805">Transcription regulation</keyword>
<dbReference type="InterPro" id="IPR036638">
    <property type="entry name" value="HLH_DNA-bd_sf"/>
</dbReference>
<keyword evidence="3" id="KW-0238">DNA-binding</keyword>
<dbReference type="GO" id="GO:0046983">
    <property type="term" value="F:protein dimerization activity"/>
    <property type="evidence" value="ECO:0007669"/>
    <property type="project" value="InterPro"/>
</dbReference>
<feature type="compositionally biased region" description="Basic and acidic residues" evidence="6">
    <location>
        <begin position="136"/>
        <end position="148"/>
    </location>
</feature>
<evidence type="ECO:0000256" key="1">
    <source>
        <dbReference type="ARBA" id="ARBA00004123"/>
    </source>
</evidence>
<accession>R0GN38</accession>
<dbReference type="InterPro" id="IPR024097">
    <property type="entry name" value="bHLH_ZIP_TF"/>
</dbReference>
<dbReference type="GO" id="GO:0003700">
    <property type="term" value="F:DNA-binding transcription factor activity"/>
    <property type="evidence" value="ECO:0007669"/>
    <property type="project" value="TreeGrafter"/>
</dbReference>
<evidence type="ECO:0000313" key="9">
    <source>
        <dbReference type="Proteomes" id="UP000029121"/>
    </source>
</evidence>
<dbReference type="KEGG" id="crb:17876036"/>
<dbReference type="eggNOG" id="ENOG502R2X6">
    <property type="taxonomic scope" value="Eukaryota"/>
</dbReference>
<dbReference type="InterPro" id="IPR011598">
    <property type="entry name" value="bHLH_dom"/>
</dbReference>
<dbReference type="GO" id="GO:0003677">
    <property type="term" value="F:DNA binding"/>
    <property type="evidence" value="ECO:0007669"/>
    <property type="project" value="UniProtKB-KW"/>
</dbReference>
<dbReference type="SMART" id="SM00353">
    <property type="entry name" value="HLH"/>
    <property type="match status" value="1"/>
</dbReference>
<keyword evidence="4" id="KW-0804">Transcription</keyword>
<evidence type="ECO:0000256" key="4">
    <source>
        <dbReference type="ARBA" id="ARBA00023163"/>
    </source>
</evidence>
<dbReference type="Proteomes" id="UP000029121">
    <property type="component" value="Unassembled WGS sequence"/>
</dbReference>
<comment type="subcellular location">
    <subcellularLocation>
        <location evidence="1">Nucleus</location>
    </subcellularLocation>
</comment>
<dbReference type="SUPFAM" id="SSF47459">
    <property type="entry name" value="HLH, helix-loop-helix DNA-binding domain"/>
    <property type="match status" value="1"/>
</dbReference>
<dbReference type="Gene3D" id="4.10.280.10">
    <property type="entry name" value="Helix-loop-helix DNA-binding domain"/>
    <property type="match status" value="1"/>
</dbReference>
<dbReference type="PANTHER" id="PTHR12565:SF431">
    <property type="entry name" value="TRANSCRIPTION FACTOR BHLH137"/>
    <property type="match status" value="1"/>
</dbReference>
<dbReference type="OrthoDB" id="1928604at2759"/>
<dbReference type="FunFam" id="4.10.280.10:FF:000002">
    <property type="entry name" value="Basic helix-loop-helix transcription factor"/>
    <property type="match status" value="1"/>
</dbReference>